<dbReference type="Proteomes" id="UP000008710">
    <property type="component" value="Plasmid pRHL1"/>
</dbReference>
<feature type="region of interest" description="Disordered" evidence="1">
    <location>
        <begin position="1"/>
        <end position="92"/>
    </location>
</feature>
<dbReference type="AlphaFoldDB" id="Q0RX05"/>
<feature type="compositionally biased region" description="Basic and acidic residues" evidence="1">
    <location>
        <begin position="57"/>
        <end position="71"/>
    </location>
</feature>
<gene>
    <name evidence="2" type="ordered locus">RHA1_ro09138</name>
</gene>
<name>Q0RX05_RHOJR</name>
<proteinExistence type="predicted"/>
<dbReference type="KEGG" id="rha:RHA1_ro09138"/>
<accession>Q0RX05</accession>
<organism evidence="2 3">
    <name type="scientific">Rhodococcus jostii (strain RHA1)</name>
    <dbReference type="NCBI Taxonomy" id="101510"/>
    <lineage>
        <taxon>Bacteria</taxon>
        <taxon>Bacillati</taxon>
        <taxon>Actinomycetota</taxon>
        <taxon>Actinomycetes</taxon>
        <taxon>Mycobacteriales</taxon>
        <taxon>Nocardiaceae</taxon>
        <taxon>Rhodococcus</taxon>
    </lineage>
</organism>
<keyword evidence="2" id="KW-0614">Plasmid</keyword>
<dbReference type="EMBL" id="CP000432">
    <property type="protein sequence ID" value="ABH00181.1"/>
    <property type="molecule type" value="Genomic_DNA"/>
</dbReference>
<dbReference type="HOGENOM" id="CLU_2411233_0_0_11"/>
<evidence type="ECO:0000313" key="2">
    <source>
        <dbReference type="EMBL" id="ABH00181.1"/>
    </source>
</evidence>
<feature type="compositionally biased region" description="Basic and acidic residues" evidence="1">
    <location>
        <begin position="1"/>
        <end position="11"/>
    </location>
</feature>
<reference evidence="3" key="1">
    <citation type="journal article" date="2006" name="Proc. Natl. Acad. Sci. U.S.A.">
        <title>The complete genome of Rhodococcus sp. RHA1 provides insights into a catabolic powerhouse.</title>
        <authorList>
            <person name="McLeod M.P."/>
            <person name="Warren R.L."/>
            <person name="Hsiao W.W.L."/>
            <person name="Araki N."/>
            <person name="Myhre M."/>
            <person name="Fernandes C."/>
            <person name="Miyazawa D."/>
            <person name="Wong W."/>
            <person name="Lillquist A.L."/>
            <person name="Wang D."/>
            <person name="Dosanjh M."/>
            <person name="Hara H."/>
            <person name="Petrescu A."/>
            <person name="Morin R.D."/>
            <person name="Yang G."/>
            <person name="Stott J.M."/>
            <person name="Schein J.E."/>
            <person name="Shin H."/>
            <person name="Smailus D."/>
            <person name="Siddiqui A.S."/>
            <person name="Marra M.A."/>
            <person name="Jones S.J.M."/>
            <person name="Holt R."/>
            <person name="Brinkman F.S.L."/>
            <person name="Miyauchi K."/>
            <person name="Fukuda M."/>
            <person name="Davies J.E."/>
            <person name="Mohn W.W."/>
            <person name="Eltis L.D."/>
        </authorList>
    </citation>
    <scope>NUCLEOTIDE SEQUENCE [LARGE SCALE GENOMIC DNA]</scope>
    <source>
        <strain evidence="3">RHA1</strain>
    </source>
</reference>
<evidence type="ECO:0000313" key="3">
    <source>
        <dbReference type="Proteomes" id="UP000008710"/>
    </source>
</evidence>
<sequence>MSGHRSEERSTPRVWTTTARWPPMSAGPGSARAPNVSHAYAHTGPPGHRSATRTRHRAVDHPSNEEPRMERGGISGQAPPTTHPLPGHRLPR</sequence>
<protein>
    <submittedName>
        <fullName evidence="2">Uncharacterized protein</fullName>
    </submittedName>
</protein>
<evidence type="ECO:0000256" key="1">
    <source>
        <dbReference type="SAM" id="MobiDB-lite"/>
    </source>
</evidence>
<geneLocation type="plasmid" evidence="2 3">
    <name>pRHL1</name>
</geneLocation>